<accession>A0ABS1DUM8</accession>
<organism evidence="2 3">
    <name type="scientific">Rubrivivax gelatinosus</name>
    <name type="common">Rhodocyclus gelatinosus</name>
    <name type="synonym">Rhodopseudomonas gelatinosa</name>
    <dbReference type="NCBI Taxonomy" id="28068"/>
    <lineage>
        <taxon>Bacteria</taxon>
        <taxon>Pseudomonadati</taxon>
        <taxon>Pseudomonadota</taxon>
        <taxon>Betaproteobacteria</taxon>
        <taxon>Burkholderiales</taxon>
        <taxon>Sphaerotilaceae</taxon>
        <taxon>Rubrivivax</taxon>
    </lineage>
</organism>
<dbReference type="EMBL" id="NRRU01000032">
    <property type="protein sequence ID" value="MBK1713178.1"/>
    <property type="molecule type" value="Genomic_DNA"/>
</dbReference>
<dbReference type="Proteomes" id="UP001041814">
    <property type="component" value="Unassembled WGS sequence"/>
</dbReference>
<evidence type="ECO:0000313" key="3">
    <source>
        <dbReference type="Proteomes" id="UP001041814"/>
    </source>
</evidence>
<comment type="caution">
    <text evidence="2">The sequence shown here is derived from an EMBL/GenBank/DDBJ whole genome shotgun (WGS) entry which is preliminary data.</text>
</comment>
<evidence type="ECO:0000313" key="2">
    <source>
        <dbReference type="EMBL" id="MBK1713178.1"/>
    </source>
</evidence>
<gene>
    <name evidence="2" type="ORF">CKO43_10345</name>
</gene>
<dbReference type="PANTHER" id="PTHR33840:SF1">
    <property type="entry name" value="TLE1 PHOSPHOLIPASE DOMAIN-CONTAINING PROTEIN"/>
    <property type="match status" value="1"/>
</dbReference>
<dbReference type="PANTHER" id="PTHR33840">
    <property type="match status" value="1"/>
</dbReference>
<sequence length="588" mass="65248">MTTTSPQAFPESGVRKLSTREQLQRAKALACTVSAERLPTCSGQVFVGLFFDGTGNNMRADYELPPPEQRKHSNVVKLFLTHIDPLTRPGYYPFYVPGVGTPFPEIGDTGGPMGSLAAAGGEERVLWGFTRLVNAPHQYVFNDAPLITNADAKAIAGYLSSTGTSAFIRRAMFRAWQQKLKAALNDKKPRVEQINLSVFGFSRGAAQARAFVNWIFETCEPEGGGWTFAGIPIRLQFLGIFDTVASVGLANLYDNGVLTGHQSWADGSLEIHPAVEQCVHYVAGHETRACFPLDSVRVKSRYPPNAMEVMYPGAHSDVGGGYAPKALGVSPTQESLLSIIPGVNMYHEARKAGVPLLPFDQLSESIQKSLTPDPQVISDFNGFLRGAKLGSSPIEDMGRRHMSLYFSYRFKHLHSVQYYATPPYRNASPKDRSYLYKTQRTLFMQMAKLMDTVKEREPTYAANWPFLKRYGQVIDGARRSWDELHAAPSIWDKTWTTAWRSIAIGPIRLGTVVDNAEPAFVAVGKNPMQHAFEVAQSINLEAVTPEIQTFFDRYIHDSQAGFIDMGMDEYQRNGIGFVKFRTVFKGAD</sequence>
<reference evidence="2" key="2">
    <citation type="journal article" date="2020" name="Microorganisms">
        <title>Osmotic Adaptation and Compatible Solute Biosynthesis of Phototrophic Bacteria as Revealed from Genome Analyses.</title>
        <authorList>
            <person name="Imhoff J.F."/>
            <person name="Rahn T."/>
            <person name="Kunzel S."/>
            <person name="Keller A."/>
            <person name="Neulinger S.C."/>
        </authorList>
    </citation>
    <scope>NUCLEOTIDE SEQUENCE</scope>
    <source>
        <strain evidence="2">IM 151</strain>
    </source>
</reference>
<dbReference type="InterPro" id="IPR018712">
    <property type="entry name" value="Tle1-like_cat"/>
</dbReference>
<name>A0ABS1DUM8_RUBGE</name>
<dbReference type="RefSeq" id="WP_200378596.1">
    <property type="nucleotide sequence ID" value="NZ_NRRU01000032.1"/>
</dbReference>
<feature type="domain" description="T6SS Phospholipase effector Tle1-like catalytic" evidence="1">
    <location>
        <begin position="232"/>
        <end position="328"/>
    </location>
</feature>
<proteinExistence type="predicted"/>
<reference evidence="2" key="1">
    <citation type="submission" date="2017-08" db="EMBL/GenBank/DDBJ databases">
        <authorList>
            <person name="Imhoff J.F."/>
            <person name="Rahn T."/>
            <person name="Kuenzel S."/>
            <person name="Neulinger S.C."/>
        </authorList>
    </citation>
    <scope>NUCLEOTIDE SEQUENCE</scope>
    <source>
        <strain evidence="2">IM 151</strain>
    </source>
</reference>
<evidence type="ECO:0000259" key="1">
    <source>
        <dbReference type="Pfam" id="PF09994"/>
    </source>
</evidence>
<keyword evidence="3" id="KW-1185">Reference proteome</keyword>
<protein>
    <recommendedName>
        <fullName evidence="1">T6SS Phospholipase effector Tle1-like catalytic domain-containing protein</fullName>
    </recommendedName>
</protein>
<dbReference type="Pfam" id="PF09994">
    <property type="entry name" value="T6SS_Tle1-like_cat"/>
    <property type="match status" value="1"/>
</dbReference>